<feature type="active site" description="Charge relay system" evidence="5">
    <location>
        <position position="392"/>
    </location>
</feature>
<keyword evidence="2 5" id="KW-0645">Protease</keyword>
<dbReference type="InterPro" id="IPR015500">
    <property type="entry name" value="Peptidase_S8_subtilisin-rel"/>
</dbReference>
<dbReference type="Pfam" id="PF00082">
    <property type="entry name" value="Peptidase_S8"/>
    <property type="match status" value="1"/>
</dbReference>
<dbReference type="RefSeq" id="WP_310305406.1">
    <property type="nucleotide sequence ID" value="NZ_BAAAPS010000005.1"/>
</dbReference>
<evidence type="ECO:0000256" key="6">
    <source>
        <dbReference type="RuleBase" id="RU003355"/>
    </source>
</evidence>
<dbReference type="PROSITE" id="PS51892">
    <property type="entry name" value="SUBTILASE"/>
    <property type="match status" value="1"/>
</dbReference>
<evidence type="ECO:0000256" key="5">
    <source>
        <dbReference type="PROSITE-ProRule" id="PRU01240"/>
    </source>
</evidence>
<reference evidence="9 10" key="1">
    <citation type="submission" date="2023-07" db="EMBL/GenBank/DDBJ databases">
        <title>Sequencing the genomes of 1000 actinobacteria strains.</title>
        <authorList>
            <person name="Klenk H.-P."/>
        </authorList>
    </citation>
    <scope>NUCLEOTIDE SEQUENCE [LARGE SCALE GENOMIC DNA]</scope>
    <source>
        <strain evidence="9 10">DSM 19426</strain>
    </source>
</reference>
<evidence type="ECO:0000313" key="9">
    <source>
        <dbReference type="EMBL" id="MDR7364135.1"/>
    </source>
</evidence>
<name>A0ABU2C0E7_9ACTN</name>
<evidence type="ECO:0000256" key="7">
    <source>
        <dbReference type="SAM" id="SignalP"/>
    </source>
</evidence>
<dbReference type="PANTHER" id="PTHR43806:SF11">
    <property type="entry name" value="CEREVISIN-RELATED"/>
    <property type="match status" value="1"/>
</dbReference>
<dbReference type="EMBL" id="JAVDYG010000001">
    <property type="protein sequence ID" value="MDR7364135.1"/>
    <property type="molecule type" value="Genomic_DNA"/>
</dbReference>
<dbReference type="InterPro" id="IPR023827">
    <property type="entry name" value="Peptidase_S8_Asp-AS"/>
</dbReference>
<keyword evidence="7" id="KW-0732">Signal</keyword>
<feature type="signal peptide" evidence="7">
    <location>
        <begin position="1"/>
        <end position="20"/>
    </location>
</feature>
<feature type="domain" description="Peptidase S8/S53" evidence="8">
    <location>
        <begin position="128"/>
        <end position="435"/>
    </location>
</feature>
<dbReference type="InterPro" id="IPR022398">
    <property type="entry name" value="Peptidase_S8_His-AS"/>
</dbReference>
<evidence type="ECO:0000259" key="8">
    <source>
        <dbReference type="Pfam" id="PF00082"/>
    </source>
</evidence>
<dbReference type="InterPro" id="IPR050131">
    <property type="entry name" value="Peptidase_S8_subtilisin-like"/>
</dbReference>
<dbReference type="Proteomes" id="UP001183648">
    <property type="component" value="Unassembled WGS sequence"/>
</dbReference>
<sequence length="609" mass="62438">MSRPALLGAVTAAACALALAAPGTLSTPRADAAGLPAAPPVRGIATFTTSPTADQVDGLRALGLTVQPLRTLPMVLVAGPAGAVAKASGIAQAVYPDDRLDYLDTASSNVMSSSTTAARALRAKGFTGKGVTVGVVDSGCDATHPDLADHVVKNEVLLSPEYANQTPTKDNTLVVPVDRSPASNTDLGSGHGTHVAGIIAADSSSVPDGSRLGVAPDAELACFAIGAVITTTAVVTAFDRILSDKHHFGIDVINNSWGNSFRQYDPKDPVNVATRALTRKGITVVFAAGNSGAENAEASVSPFNQAPWVISVAASDLRRRRGDFSSNGMRFDNSFAQAIGAGGHTVATGDRIGLVHPDVSAPGVDISSTCDSTGTVIGPCPPGENATASGTSMASPHVAGAAAVLLQAQPRLSPTQVRLALQATASPVRDATGHALPFWQVGYGHVNLDKAVALVRGDGWRDRLAAASRRADSRVRTADGWRVPRSDSWQYDAPPVTLGGSDTATYKVKVTDAVDKLHLVLVYPTPGTAANLAQYSATVTSPSGRKLGTTTTSMTMSHGTATLTVPAATAGTYRVDVSGDYAVSDPDTIDSDSVNGRVVFLQVAQLVRG</sequence>
<dbReference type="InterPro" id="IPR023828">
    <property type="entry name" value="Peptidase_S8_Ser-AS"/>
</dbReference>
<protein>
    <submittedName>
        <fullName evidence="9">Serine protease AprX</fullName>
        <ecNumber evidence="9">3.4.21.-</ecNumber>
    </submittedName>
</protein>
<dbReference type="PANTHER" id="PTHR43806">
    <property type="entry name" value="PEPTIDASE S8"/>
    <property type="match status" value="1"/>
</dbReference>
<dbReference type="EC" id="3.4.21.-" evidence="9"/>
<dbReference type="InterPro" id="IPR000209">
    <property type="entry name" value="Peptidase_S8/S53_dom"/>
</dbReference>
<evidence type="ECO:0000256" key="2">
    <source>
        <dbReference type="ARBA" id="ARBA00022670"/>
    </source>
</evidence>
<organism evidence="9 10">
    <name type="scientific">Nocardioides marmoribigeumensis</name>
    <dbReference type="NCBI Taxonomy" id="433649"/>
    <lineage>
        <taxon>Bacteria</taxon>
        <taxon>Bacillati</taxon>
        <taxon>Actinomycetota</taxon>
        <taxon>Actinomycetes</taxon>
        <taxon>Propionibacteriales</taxon>
        <taxon>Nocardioidaceae</taxon>
        <taxon>Nocardioides</taxon>
    </lineage>
</organism>
<dbReference type="PROSITE" id="PS51257">
    <property type="entry name" value="PROKAR_LIPOPROTEIN"/>
    <property type="match status" value="1"/>
</dbReference>
<keyword evidence="3 5" id="KW-0378">Hydrolase</keyword>
<evidence type="ECO:0000313" key="10">
    <source>
        <dbReference type="Proteomes" id="UP001183648"/>
    </source>
</evidence>
<evidence type="ECO:0000256" key="1">
    <source>
        <dbReference type="ARBA" id="ARBA00011073"/>
    </source>
</evidence>
<keyword evidence="4 5" id="KW-0720">Serine protease</keyword>
<dbReference type="GO" id="GO:0008233">
    <property type="term" value="F:peptidase activity"/>
    <property type="evidence" value="ECO:0007669"/>
    <property type="project" value="UniProtKB-KW"/>
</dbReference>
<dbReference type="PROSITE" id="PS00137">
    <property type="entry name" value="SUBTILASE_HIS"/>
    <property type="match status" value="1"/>
</dbReference>
<feature type="active site" description="Charge relay system" evidence="5">
    <location>
        <position position="137"/>
    </location>
</feature>
<comment type="caution">
    <text evidence="9">The sequence shown here is derived from an EMBL/GenBank/DDBJ whole genome shotgun (WGS) entry which is preliminary data.</text>
</comment>
<evidence type="ECO:0000256" key="3">
    <source>
        <dbReference type="ARBA" id="ARBA00022801"/>
    </source>
</evidence>
<feature type="chain" id="PRO_5046667454" evidence="7">
    <location>
        <begin position="21"/>
        <end position="609"/>
    </location>
</feature>
<dbReference type="PROSITE" id="PS00138">
    <property type="entry name" value="SUBTILASE_SER"/>
    <property type="match status" value="1"/>
</dbReference>
<evidence type="ECO:0000256" key="4">
    <source>
        <dbReference type="ARBA" id="ARBA00022825"/>
    </source>
</evidence>
<comment type="similarity">
    <text evidence="1 5 6">Belongs to the peptidase S8 family.</text>
</comment>
<dbReference type="Gene3D" id="3.40.50.200">
    <property type="entry name" value="Peptidase S8/S53 domain"/>
    <property type="match status" value="1"/>
</dbReference>
<feature type="active site" description="Charge relay system" evidence="5">
    <location>
        <position position="191"/>
    </location>
</feature>
<dbReference type="PRINTS" id="PR00723">
    <property type="entry name" value="SUBTILISIN"/>
</dbReference>
<dbReference type="PROSITE" id="PS00136">
    <property type="entry name" value="SUBTILASE_ASP"/>
    <property type="match status" value="1"/>
</dbReference>
<dbReference type="InterPro" id="IPR036852">
    <property type="entry name" value="Peptidase_S8/S53_dom_sf"/>
</dbReference>
<proteinExistence type="inferred from homology"/>
<gene>
    <name evidence="9" type="ORF">J2S63_003688</name>
</gene>
<dbReference type="GO" id="GO:0006508">
    <property type="term" value="P:proteolysis"/>
    <property type="evidence" value="ECO:0007669"/>
    <property type="project" value="UniProtKB-KW"/>
</dbReference>
<dbReference type="SUPFAM" id="SSF52743">
    <property type="entry name" value="Subtilisin-like"/>
    <property type="match status" value="1"/>
</dbReference>
<keyword evidence="10" id="KW-1185">Reference proteome</keyword>
<accession>A0ABU2C0E7</accession>